<name>A0ABV7SEZ6_9ACTN</name>
<keyword evidence="5" id="KW-0347">Helicase</keyword>
<dbReference type="SUPFAM" id="SSF52540">
    <property type="entry name" value="P-loop containing nucleoside triphosphate hydrolases"/>
    <property type="match status" value="1"/>
</dbReference>
<keyword evidence="6" id="KW-1185">Reference proteome</keyword>
<dbReference type="Pfam" id="PF00270">
    <property type="entry name" value="DEAD"/>
    <property type="match status" value="1"/>
</dbReference>
<protein>
    <submittedName>
        <fullName evidence="5">DEAD/DEAH box helicase</fullName>
    </submittedName>
</protein>
<dbReference type="GO" id="GO:0004386">
    <property type="term" value="F:helicase activity"/>
    <property type="evidence" value="ECO:0007669"/>
    <property type="project" value="UniProtKB-KW"/>
</dbReference>
<proteinExistence type="predicted"/>
<dbReference type="SMART" id="SM00490">
    <property type="entry name" value="HELICc"/>
    <property type="match status" value="1"/>
</dbReference>
<dbReference type="InterPro" id="IPR052511">
    <property type="entry name" value="ATP-dep_Helicase"/>
</dbReference>
<dbReference type="PROSITE" id="PS51192">
    <property type="entry name" value="HELICASE_ATP_BIND_1"/>
    <property type="match status" value="1"/>
</dbReference>
<evidence type="ECO:0000256" key="1">
    <source>
        <dbReference type="ARBA" id="ARBA00022741"/>
    </source>
</evidence>
<evidence type="ECO:0000259" key="3">
    <source>
        <dbReference type="PROSITE" id="PS51192"/>
    </source>
</evidence>
<evidence type="ECO:0000313" key="6">
    <source>
        <dbReference type="Proteomes" id="UP001595701"/>
    </source>
</evidence>
<dbReference type="PANTHER" id="PTHR47962:SF5">
    <property type="entry name" value="ATP-DEPENDENT HELICASE LHR-RELATED"/>
    <property type="match status" value="1"/>
</dbReference>
<reference evidence="6" key="1">
    <citation type="journal article" date="2019" name="Int. J. Syst. Evol. Microbiol.">
        <title>The Global Catalogue of Microorganisms (GCM) 10K type strain sequencing project: providing services to taxonomists for standard genome sequencing and annotation.</title>
        <authorList>
            <consortium name="The Broad Institute Genomics Platform"/>
            <consortium name="The Broad Institute Genome Sequencing Center for Infectious Disease"/>
            <person name="Wu L."/>
            <person name="Ma J."/>
        </authorList>
    </citation>
    <scope>NUCLEOTIDE SEQUENCE [LARGE SCALE GENOMIC DNA]</scope>
    <source>
        <strain evidence="6">CGMCC 4.7035</strain>
    </source>
</reference>
<keyword evidence="1" id="KW-0547">Nucleotide-binding</keyword>
<dbReference type="RefSeq" id="WP_310769014.1">
    <property type="nucleotide sequence ID" value="NZ_JBHRWR010000009.1"/>
</dbReference>
<dbReference type="InterPro" id="IPR014001">
    <property type="entry name" value="Helicase_ATP-bd"/>
</dbReference>
<feature type="domain" description="Helicase ATP-binding" evidence="3">
    <location>
        <begin position="36"/>
        <end position="215"/>
    </location>
</feature>
<feature type="domain" description="Helicase C-terminal" evidence="4">
    <location>
        <begin position="255"/>
        <end position="403"/>
    </location>
</feature>
<evidence type="ECO:0000256" key="2">
    <source>
        <dbReference type="ARBA" id="ARBA00022840"/>
    </source>
</evidence>
<keyword evidence="5" id="KW-0378">Hydrolase</keyword>
<accession>A0ABV7SEZ6</accession>
<dbReference type="SMART" id="SM00487">
    <property type="entry name" value="DEXDc"/>
    <property type="match status" value="1"/>
</dbReference>
<keyword evidence="2" id="KW-0067">ATP-binding</keyword>
<dbReference type="EMBL" id="JBHRWR010000009">
    <property type="protein sequence ID" value="MFC3574836.1"/>
    <property type="molecule type" value="Genomic_DNA"/>
</dbReference>
<dbReference type="InterPro" id="IPR001650">
    <property type="entry name" value="Helicase_C-like"/>
</dbReference>
<dbReference type="Pfam" id="PF00271">
    <property type="entry name" value="Helicase_C"/>
    <property type="match status" value="1"/>
</dbReference>
<sequence length="719" mass="78302">MASEADPVERLDPVILHHVVNTLGWPDLRPLQRAAIDPVMDGEDAVLLAPTAGGKTEAACLPVLSAMSAQGWTGTSVLYLCPLKALLNNLVTRIDSYAQWLGRRAALWHGDTKESQRQRIRTDRPDILLTTPESLEAMLIGVKTDHAHLLGGIRAVVVDEVHAFAGDDRGWHLLAVLERLQRVVGRPIQRIGLSATVGNPQELLTWLQGSGAGRRPGRVVAPDITSHSSGEGPVSGVTAPPPGDIELDYVGSLSNAAKVLSVLHKGEKRLVFCDSRRQVEELGAALRARDVTVFLSHASLSADERARSEQAFAEARDCVIVATSTLELGIDVGDLDRVVQIDSPSTVASFLQRVGRTGRRAGSTRNCLFLATHKDTLLQAAGLLLLWGRGWVEPVVPPPEPRHLVAQQLLAATLQEHKLGDQLWPEQWNGLAPFDRSATPVLRHLTEEGFLDTDGGMLFIGPEAEHRFGRRHFIELTASFTAPPQFTVLSGRTEIGRMDPSVLTEERPGPRRLLLAGRSWQVTFIDWGRKRVFVEPVESGGVAKWSNGTLAGLSYALTRAMRNVLLGANPPVSLTRRAEVCLQEWRDEEAPHVVHPGGTLVARQGNDVRWWTWAGYRANATLGATLSSIADPVQRPTDCYLRLREDLTPDMWRSALGAAQAEPALVLPDVDQRAVRGLKFSAALPQRLAVATLSARLADFEGARAVLSEPTRFSAKPAA</sequence>
<evidence type="ECO:0000259" key="4">
    <source>
        <dbReference type="PROSITE" id="PS51194"/>
    </source>
</evidence>
<dbReference type="Gene3D" id="3.40.50.300">
    <property type="entry name" value="P-loop containing nucleotide triphosphate hydrolases"/>
    <property type="match status" value="2"/>
</dbReference>
<dbReference type="InterPro" id="IPR027417">
    <property type="entry name" value="P-loop_NTPase"/>
</dbReference>
<dbReference type="InterPro" id="IPR011545">
    <property type="entry name" value="DEAD/DEAH_box_helicase_dom"/>
</dbReference>
<evidence type="ECO:0000313" key="5">
    <source>
        <dbReference type="EMBL" id="MFC3574836.1"/>
    </source>
</evidence>
<gene>
    <name evidence="5" type="ORF">ACFOZ0_16420</name>
</gene>
<dbReference type="Proteomes" id="UP001595701">
    <property type="component" value="Unassembled WGS sequence"/>
</dbReference>
<dbReference type="PANTHER" id="PTHR47962">
    <property type="entry name" value="ATP-DEPENDENT HELICASE LHR-RELATED-RELATED"/>
    <property type="match status" value="1"/>
</dbReference>
<organism evidence="5 6">
    <name type="scientific">Streptomyces yaanensis</name>
    <dbReference type="NCBI Taxonomy" id="1142239"/>
    <lineage>
        <taxon>Bacteria</taxon>
        <taxon>Bacillati</taxon>
        <taxon>Actinomycetota</taxon>
        <taxon>Actinomycetes</taxon>
        <taxon>Kitasatosporales</taxon>
        <taxon>Streptomycetaceae</taxon>
        <taxon>Streptomyces</taxon>
    </lineage>
</organism>
<dbReference type="PROSITE" id="PS51194">
    <property type="entry name" value="HELICASE_CTER"/>
    <property type="match status" value="1"/>
</dbReference>
<comment type="caution">
    <text evidence="5">The sequence shown here is derived from an EMBL/GenBank/DDBJ whole genome shotgun (WGS) entry which is preliminary data.</text>
</comment>